<dbReference type="OrthoDB" id="4811808at2"/>
<reference evidence="5 6" key="1">
    <citation type="submission" date="2017-06" db="EMBL/GenBank/DDBJ databases">
        <authorList>
            <person name="Kim H.J."/>
            <person name="Triplett B.A."/>
        </authorList>
    </citation>
    <scope>NUCLEOTIDE SEQUENCE [LARGE SCALE GENOMIC DNA]</scope>
    <source>
        <strain evidence="5 6">DSM 45207</strain>
    </source>
</reference>
<dbReference type="RefSeq" id="WP_089299942.1">
    <property type="nucleotide sequence ID" value="NZ_FZNW01000003.1"/>
</dbReference>
<keyword evidence="6" id="KW-1185">Reference proteome</keyword>
<dbReference type="InterPro" id="IPR039420">
    <property type="entry name" value="WalR-like"/>
</dbReference>
<dbReference type="GO" id="GO:0003677">
    <property type="term" value="F:DNA binding"/>
    <property type="evidence" value="ECO:0007669"/>
    <property type="project" value="UniProtKB-KW"/>
</dbReference>
<evidence type="ECO:0000313" key="5">
    <source>
        <dbReference type="EMBL" id="SNR35200.1"/>
    </source>
</evidence>
<name>A0A238VLD5_9PSEU</name>
<dbReference type="SUPFAM" id="SSF46894">
    <property type="entry name" value="C-terminal effector domain of the bipartite response regulators"/>
    <property type="match status" value="1"/>
</dbReference>
<dbReference type="InterPro" id="IPR036388">
    <property type="entry name" value="WH-like_DNA-bd_sf"/>
</dbReference>
<dbReference type="AlphaFoldDB" id="A0A238VLD5"/>
<evidence type="ECO:0000256" key="2">
    <source>
        <dbReference type="ARBA" id="ARBA00023125"/>
    </source>
</evidence>
<dbReference type="InterPro" id="IPR000792">
    <property type="entry name" value="Tscrpt_reg_LuxR_C"/>
</dbReference>
<feature type="domain" description="HTH luxR-type" evidence="4">
    <location>
        <begin position="724"/>
        <end position="789"/>
    </location>
</feature>
<dbReference type="SMART" id="SM00421">
    <property type="entry name" value="HTH_LUXR"/>
    <property type="match status" value="1"/>
</dbReference>
<dbReference type="PANTHER" id="PTHR43214">
    <property type="entry name" value="TWO-COMPONENT RESPONSE REGULATOR"/>
    <property type="match status" value="1"/>
</dbReference>
<evidence type="ECO:0000259" key="4">
    <source>
        <dbReference type="PROSITE" id="PS50043"/>
    </source>
</evidence>
<dbReference type="Proteomes" id="UP000198348">
    <property type="component" value="Unassembled WGS sequence"/>
</dbReference>
<dbReference type="CDD" id="cd06170">
    <property type="entry name" value="LuxR_C_like"/>
    <property type="match status" value="1"/>
</dbReference>
<dbReference type="PANTHER" id="PTHR43214:SF41">
    <property type="entry name" value="NITRATE_NITRITE RESPONSE REGULATOR PROTEIN NARP"/>
    <property type="match status" value="1"/>
</dbReference>
<dbReference type="EMBL" id="FZNW01000003">
    <property type="protein sequence ID" value="SNR35200.1"/>
    <property type="molecule type" value="Genomic_DNA"/>
</dbReference>
<proteinExistence type="predicted"/>
<sequence>MFEQGRDCPHGAGAGAVVVGVDGSGRTHRLGQIAAATARPVTRVGDLAEPAADLAARLDEVRAEGGVVMVDDADRQPSAVLQALARASRRGVSMMLSRRPTIATPELAELDEAVAAGGTVQTLEPLDNEGVAAVVSAVTGTPTAPEQVFELREETGGRPAVVAAVASVPGGTVAPALVARVQQRLAMLERQEAYLARVLSLRLDLIDDVLGRVAGIDQAGLAAAMRALRDSGLLVSGSDRMIPAVARAVLAELPPAGRRSLHDAVARVLIATDPEPIAAAEQLRAGRVRSPVAAGVYAAAAERSRFADPLAATGWYDLAIESGADPAAVAVGRAEATALLGRPVDTDWVALPQDDAERAALVTGAVAAHRGWPGRAAESLIDGGPCGRVMAVPALVATGRIGQARAAAANHAPSSHQRLAEAALAARDPCAALPAFIEAAETAEHAQPAVVLPDTPHALGALVAVTAGDAATAEYLLERALETGVGGPVAVDRHRALLAWVRMRTGRYDTADAELHRLAGTRPAGRERLLVAALSAGIARRSGDMARLREAWAAAEPVLARMTVDVFHTEVLEELLVAATRLREHHRVSPVLRILDDILDRLDRPGPWVAAVGWVRVTVAVSGEDADSVAAAARQVGSTAAEGPRQQAQRAAAEEWERVLTGAIDPQRVLATADGLAVAQLPWEASRLAGQAGIRAADPATARRLLERARELADSGVPVARGAREEQRGGLSGREIDVARLVLAGRTHREVGAQLYLSPKTVEHHVARIRTKLGATSRVELVSALRRILADEEH</sequence>
<keyword evidence="3" id="KW-0804">Transcription</keyword>
<protein>
    <submittedName>
        <fullName evidence="5">Regulatory protein, luxR family</fullName>
    </submittedName>
</protein>
<dbReference type="InterPro" id="IPR016032">
    <property type="entry name" value="Sig_transdc_resp-reg_C-effctor"/>
</dbReference>
<evidence type="ECO:0000256" key="1">
    <source>
        <dbReference type="ARBA" id="ARBA00023015"/>
    </source>
</evidence>
<accession>A0A238VLD5</accession>
<dbReference type="Gene3D" id="1.10.10.10">
    <property type="entry name" value="Winged helix-like DNA-binding domain superfamily/Winged helix DNA-binding domain"/>
    <property type="match status" value="1"/>
</dbReference>
<evidence type="ECO:0000313" key="6">
    <source>
        <dbReference type="Proteomes" id="UP000198348"/>
    </source>
</evidence>
<dbReference type="PRINTS" id="PR00038">
    <property type="entry name" value="HTHLUXR"/>
</dbReference>
<organism evidence="5 6">
    <name type="scientific">Haloechinothrix alba</name>
    <dbReference type="NCBI Taxonomy" id="664784"/>
    <lineage>
        <taxon>Bacteria</taxon>
        <taxon>Bacillati</taxon>
        <taxon>Actinomycetota</taxon>
        <taxon>Actinomycetes</taxon>
        <taxon>Pseudonocardiales</taxon>
        <taxon>Pseudonocardiaceae</taxon>
        <taxon>Haloechinothrix</taxon>
    </lineage>
</organism>
<keyword evidence="2" id="KW-0238">DNA-binding</keyword>
<gene>
    <name evidence="5" type="ORF">SAMN06265360_10366</name>
</gene>
<dbReference type="Pfam" id="PF00196">
    <property type="entry name" value="GerE"/>
    <property type="match status" value="1"/>
</dbReference>
<evidence type="ECO:0000256" key="3">
    <source>
        <dbReference type="ARBA" id="ARBA00023163"/>
    </source>
</evidence>
<keyword evidence="1" id="KW-0805">Transcription regulation</keyword>
<dbReference type="PROSITE" id="PS50043">
    <property type="entry name" value="HTH_LUXR_2"/>
    <property type="match status" value="1"/>
</dbReference>
<dbReference type="GO" id="GO:0006355">
    <property type="term" value="P:regulation of DNA-templated transcription"/>
    <property type="evidence" value="ECO:0007669"/>
    <property type="project" value="InterPro"/>
</dbReference>